<dbReference type="UniPathway" id="UPA00028">
    <property type="reaction ID" value="UER00004"/>
</dbReference>
<keyword evidence="5 10" id="KW-0566">Pantothenate biosynthesis</keyword>
<dbReference type="SUPFAM" id="SSF48179">
    <property type="entry name" value="6-phosphogluconate dehydrogenase C-terminal domain-like"/>
    <property type="match status" value="1"/>
</dbReference>
<evidence type="ECO:0000313" key="13">
    <source>
        <dbReference type="EMBL" id="SPF30176.1"/>
    </source>
</evidence>
<dbReference type="InterPro" id="IPR013332">
    <property type="entry name" value="KPR_N"/>
</dbReference>
<dbReference type="RefSeq" id="WP_162844908.1">
    <property type="nucleotide sequence ID" value="NZ_OMKW01000003.1"/>
</dbReference>
<evidence type="ECO:0000256" key="10">
    <source>
        <dbReference type="RuleBase" id="RU362068"/>
    </source>
</evidence>
<dbReference type="GO" id="GO:0008677">
    <property type="term" value="F:2-dehydropantoate 2-reductase activity"/>
    <property type="evidence" value="ECO:0007669"/>
    <property type="project" value="UniProtKB-EC"/>
</dbReference>
<proteinExistence type="inferred from homology"/>
<keyword evidence="14" id="KW-1185">Reference proteome</keyword>
<dbReference type="InterPro" id="IPR008927">
    <property type="entry name" value="6-PGluconate_DH-like_C_sf"/>
</dbReference>
<name>A0A2R8AD58_9RHOB</name>
<dbReference type="GO" id="GO:0015940">
    <property type="term" value="P:pantothenate biosynthetic process"/>
    <property type="evidence" value="ECO:0007669"/>
    <property type="project" value="UniProtKB-UniPathway"/>
</dbReference>
<dbReference type="AlphaFoldDB" id="A0A2R8AD58"/>
<dbReference type="Proteomes" id="UP000244932">
    <property type="component" value="Unassembled WGS sequence"/>
</dbReference>
<dbReference type="PANTHER" id="PTHR43765:SF2">
    <property type="entry name" value="2-DEHYDROPANTOATE 2-REDUCTASE"/>
    <property type="match status" value="1"/>
</dbReference>
<dbReference type="EC" id="1.1.1.169" evidence="3 10"/>
<dbReference type="PANTHER" id="PTHR43765">
    <property type="entry name" value="2-DEHYDROPANTOATE 2-REDUCTASE-RELATED"/>
    <property type="match status" value="1"/>
</dbReference>
<evidence type="ECO:0000256" key="1">
    <source>
        <dbReference type="ARBA" id="ARBA00004994"/>
    </source>
</evidence>
<comment type="function">
    <text evidence="10">Catalyzes the NADPH-dependent reduction of ketopantoate into pantoic acid.</text>
</comment>
<dbReference type="Gene3D" id="3.40.50.720">
    <property type="entry name" value="NAD(P)-binding Rossmann-like Domain"/>
    <property type="match status" value="1"/>
</dbReference>
<dbReference type="Pfam" id="PF02558">
    <property type="entry name" value="ApbA"/>
    <property type="match status" value="1"/>
</dbReference>
<sequence length="338" mass="36506">MIHSPEHIVILGAGAVGCFVGATWAIAAPDWRFTLIARPHLAQDLAGGMRLTDYDGLDRKYAPQIETTPEALRSATLIVLTVKGPATQAAIAQIEAHAPADVPVLTLQNGLEPARLLKQSMPDREVLTGTVTFNVSRQGKNQWHKGSRGGVFANEHPILRQLAEAAEGGPAELELVKDMVPVQWGKLLLNLNNAVNALSGLTLREQLSQRTYRRVLAASIGEALDIMEYAAILPMRVGATTPQAAVRLLRLPDFLFTNIALRIQKMDAHARSSMADDFAAGRLTEIDDLNGEIVRLAHEKGVKAPVNAAILKLVKLAENGGRRQYSGPELVDAVKARG</sequence>
<dbReference type="EMBL" id="OMKW01000003">
    <property type="protein sequence ID" value="SPF30176.1"/>
    <property type="molecule type" value="Genomic_DNA"/>
</dbReference>
<dbReference type="SUPFAM" id="SSF51735">
    <property type="entry name" value="NAD(P)-binding Rossmann-fold domains"/>
    <property type="match status" value="1"/>
</dbReference>
<dbReference type="InterPro" id="IPR050838">
    <property type="entry name" value="Ketopantoate_reductase"/>
</dbReference>
<evidence type="ECO:0000256" key="2">
    <source>
        <dbReference type="ARBA" id="ARBA00007870"/>
    </source>
</evidence>
<evidence type="ECO:0000256" key="7">
    <source>
        <dbReference type="ARBA" id="ARBA00023002"/>
    </source>
</evidence>
<keyword evidence="6 10" id="KW-0521">NADP</keyword>
<protein>
    <recommendedName>
        <fullName evidence="4 10">2-dehydropantoate 2-reductase</fullName>
        <ecNumber evidence="3 10">1.1.1.169</ecNumber>
    </recommendedName>
    <alternativeName>
        <fullName evidence="8 10">Ketopantoate reductase</fullName>
    </alternativeName>
</protein>
<dbReference type="GO" id="GO:0005737">
    <property type="term" value="C:cytoplasm"/>
    <property type="evidence" value="ECO:0007669"/>
    <property type="project" value="TreeGrafter"/>
</dbReference>
<reference evidence="13 14" key="1">
    <citation type="submission" date="2018-03" db="EMBL/GenBank/DDBJ databases">
        <authorList>
            <person name="Keele B.F."/>
        </authorList>
    </citation>
    <scope>NUCLEOTIDE SEQUENCE [LARGE SCALE GENOMIC DNA]</scope>
    <source>
        <strain evidence="13 14">CeCT 8812</strain>
    </source>
</reference>
<comment type="similarity">
    <text evidence="2 10">Belongs to the ketopantoate reductase family.</text>
</comment>
<organism evidence="13 14">
    <name type="scientific">Pontivivens insulae</name>
    <dbReference type="NCBI Taxonomy" id="1639689"/>
    <lineage>
        <taxon>Bacteria</taxon>
        <taxon>Pseudomonadati</taxon>
        <taxon>Pseudomonadota</taxon>
        <taxon>Alphaproteobacteria</taxon>
        <taxon>Rhodobacterales</taxon>
        <taxon>Paracoccaceae</taxon>
        <taxon>Pontivivens</taxon>
    </lineage>
</organism>
<evidence type="ECO:0000259" key="12">
    <source>
        <dbReference type="Pfam" id="PF08546"/>
    </source>
</evidence>
<evidence type="ECO:0000256" key="5">
    <source>
        <dbReference type="ARBA" id="ARBA00022655"/>
    </source>
</evidence>
<evidence type="ECO:0000256" key="6">
    <source>
        <dbReference type="ARBA" id="ARBA00022857"/>
    </source>
</evidence>
<dbReference type="Gene3D" id="1.10.1040.10">
    <property type="entry name" value="N-(1-d-carboxylethyl)-l-norvaline Dehydrogenase, domain 2"/>
    <property type="match status" value="1"/>
</dbReference>
<comment type="pathway">
    <text evidence="1 10">Cofactor biosynthesis; (R)-pantothenate biosynthesis; (R)-pantoate from 3-methyl-2-oxobutanoate: step 2/2.</text>
</comment>
<dbReference type="InterPro" id="IPR036291">
    <property type="entry name" value="NAD(P)-bd_dom_sf"/>
</dbReference>
<gene>
    <name evidence="13" type="primary">panE</name>
    <name evidence="13" type="ORF">POI8812_02510</name>
</gene>
<dbReference type="Pfam" id="PF08546">
    <property type="entry name" value="ApbA_C"/>
    <property type="match status" value="1"/>
</dbReference>
<evidence type="ECO:0000256" key="9">
    <source>
        <dbReference type="ARBA" id="ARBA00048793"/>
    </source>
</evidence>
<keyword evidence="7 10" id="KW-0560">Oxidoreductase</keyword>
<feature type="domain" description="Ketopantoate reductase C-terminal" evidence="12">
    <location>
        <begin position="179"/>
        <end position="317"/>
    </location>
</feature>
<evidence type="ECO:0000259" key="11">
    <source>
        <dbReference type="Pfam" id="PF02558"/>
    </source>
</evidence>
<evidence type="ECO:0000313" key="14">
    <source>
        <dbReference type="Proteomes" id="UP000244932"/>
    </source>
</evidence>
<dbReference type="InterPro" id="IPR013328">
    <property type="entry name" value="6PGD_dom2"/>
</dbReference>
<dbReference type="InterPro" id="IPR013752">
    <property type="entry name" value="KPA_reductase"/>
</dbReference>
<accession>A0A2R8AD58</accession>
<dbReference type="GO" id="GO:0050661">
    <property type="term" value="F:NADP binding"/>
    <property type="evidence" value="ECO:0007669"/>
    <property type="project" value="TreeGrafter"/>
</dbReference>
<evidence type="ECO:0000256" key="3">
    <source>
        <dbReference type="ARBA" id="ARBA00013014"/>
    </source>
</evidence>
<comment type="catalytic activity">
    <reaction evidence="9 10">
        <text>(R)-pantoate + NADP(+) = 2-dehydropantoate + NADPH + H(+)</text>
        <dbReference type="Rhea" id="RHEA:16233"/>
        <dbReference type="ChEBI" id="CHEBI:11561"/>
        <dbReference type="ChEBI" id="CHEBI:15378"/>
        <dbReference type="ChEBI" id="CHEBI:15980"/>
        <dbReference type="ChEBI" id="CHEBI:57783"/>
        <dbReference type="ChEBI" id="CHEBI:58349"/>
        <dbReference type="EC" id="1.1.1.169"/>
    </reaction>
</comment>
<dbReference type="InterPro" id="IPR003710">
    <property type="entry name" value="ApbA"/>
</dbReference>
<dbReference type="NCBIfam" id="TIGR00745">
    <property type="entry name" value="apbA_panE"/>
    <property type="match status" value="1"/>
</dbReference>
<evidence type="ECO:0000256" key="8">
    <source>
        <dbReference type="ARBA" id="ARBA00032024"/>
    </source>
</evidence>
<feature type="domain" description="Ketopantoate reductase N-terminal" evidence="11">
    <location>
        <begin position="8"/>
        <end position="146"/>
    </location>
</feature>
<evidence type="ECO:0000256" key="4">
    <source>
        <dbReference type="ARBA" id="ARBA00019465"/>
    </source>
</evidence>